<accession>A0A3S0KBS0</accession>
<comment type="subcellular location">
    <subcellularLocation>
        <location evidence="1 9">Cell membrane</location>
        <topology evidence="1 9">Multi-pass membrane protein</topology>
    </subcellularLocation>
</comment>
<dbReference type="InterPro" id="IPR010065">
    <property type="entry name" value="AA_ABC_transptr_permease_3TM"/>
</dbReference>
<dbReference type="FunFam" id="1.10.3720.10:FF:000033">
    <property type="entry name" value="Polar amino acid ABC transporter permease"/>
    <property type="match status" value="1"/>
</dbReference>
<feature type="transmembrane region" description="Helical" evidence="9">
    <location>
        <begin position="187"/>
        <end position="205"/>
    </location>
</feature>
<feature type="transmembrane region" description="Helical" evidence="9">
    <location>
        <begin position="20"/>
        <end position="43"/>
    </location>
</feature>
<keyword evidence="6" id="KW-0029">Amino-acid transport</keyword>
<comment type="caution">
    <text evidence="11">The sequence shown here is derived from an EMBL/GenBank/DDBJ whole genome shotgun (WGS) entry which is preliminary data.</text>
</comment>
<dbReference type="RefSeq" id="WP_126352090.1">
    <property type="nucleotide sequence ID" value="NZ_CP086380.1"/>
</dbReference>
<dbReference type="PANTHER" id="PTHR30614:SF20">
    <property type="entry name" value="GLUTAMINE TRANSPORT SYSTEM PERMEASE PROTEIN GLNP"/>
    <property type="match status" value="1"/>
</dbReference>
<keyword evidence="12" id="KW-1185">Reference proteome</keyword>
<dbReference type="PANTHER" id="PTHR30614">
    <property type="entry name" value="MEMBRANE COMPONENT OF AMINO ACID ABC TRANSPORTER"/>
    <property type="match status" value="1"/>
</dbReference>
<feature type="domain" description="ABC transmembrane type-1" evidence="10">
    <location>
        <begin position="17"/>
        <end position="206"/>
    </location>
</feature>
<dbReference type="EMBL" id="RXPE01000012">
    <property type="protein sequence ID" value="RTR27068.1"/>
    <property type="molecule type" value="Genomic_DNA"/>
</dbReference>
<evidence type="ECO:0000256" key="9">
    <source>
        <dbReference type="RuleBase" id="RU363032"/>
    </source>
</evidence>
<keyword evidence="8 9" id="KW-0472">Membrane</keyword>
<evidence type="ECO:0000313" key="12">
    <source>
        <dbReference type="Proteomes" id="UP000277766"/>
    </source>
</evidence>
<dbReference type="GO" id="GO:0022857">
    <property type="term" value="F:transmembrane transporter activity"/>
    <property type="evidence" value="ECO:0007669"/>
    <property type="project" value="InterPro"/>
</dbReference>
<dbReference type="AlphaFoldDB" id="A0A3S0KBS0"/>
<gene>
    <name evidence="11" type="ORF">EJ104_07260</name>
</gene>
<dbReference type="InterPro" id="IPR043429">
    <property type="entry name" value="ArtM/GltK/GlnP/TcyL/YhdX-like"/>
</dbReference>
<keyword evidence="7 9" id="KW-1133">Transmembrane helix</keyword>
<feature type="transmembrane region" description="Helical" evidence="9">
    <location>
        <begin position="55"/>
        <end position="76"/>
    </location>
</feature>
<evidence type="ECO:0000256" key="3">
    <source>
        <dbReference type="ARBA" id="ARBA00022448"/>
    </source>
</evidence>
<dbReference type="GO" id="GO:0043190">
    <property type="term" value="C:ATP-binding cassette (ABC) transporter complex"/>
    <property type="evidence" value="ECO:0007669"/>
    <property type="project" value="InterPro"/>
</dbReference>
<keyword evidence="3 9" id="KW-0813">Transport</keyword>
<dbReference type="Pfam" id="PF00528">
    <property type="entry name" value="BPD_transp_1"/>
    <property type="match status" value="1"/>
</dbReference>
<organism evidence="11 12">
    <name type="scientific">Deinococcus radiophilus</name>
    <dbReference type="NCBI Taxonomy" id="32062"/>
    <lineage>
        <taxon>Bacteria</taxon>
        <taxon>Thermotogati</taxon>
        <taxon>Deinococcota</taxon>
        <taxon>Deinococci</taxon>
        <taxon>Deinococcales</taxon>
        <taxon>Deinococcaceae</taxon>
        <taxon>Deinococcus</taxon>
    </lineage>
</organism>
<comment type="similarity">
    <text evidence="2">Belongs to the binding-protein-dependent transport system permease family. HisMQ subfamily.</text>
</comment>
<sequence length="219" mass="23992">MDFQLIAESMPYLLEGARLTLIITAVSLLAGIIIGTLVALARLSGIAPLRWLATAYIELIRGTPLLVQIFLIYFGLPQITGINMEPLPAGLLAFSLNSGAYVAEIMRSGIQGVPRGQTEASLSLGFSPRDTMRYIVLPQAFRRVLPPLVNEALNLLKNTSLLSAIALVELTRAGQIVAARTYKPFEMYLAISIVYLAMTLVLSFVSNRIEQRWGEGDKR</sequence>
<dbReference type="Proteomes" id="UP000277766">
    <property type="component" value="Unassembled WGS sequence"/>
</dbReference>
<evidence type="ECO:0000256" key="2">
    <source>
        <dbReference type="ARBA" id="ARBA00010072"/>
    </source>
</evidence>
<evidence type="ECO:0000256" key="8">
    <source>
        <dbReference type="ARBA" id="ARBA00023136"/>
    </source>
</evidence>
<protein>
    <submittedName>
        <fullName evidence="11">Amino acid ABC transporter permease</fullName>
    </submittedName>
</protein>
<keyword evidence="5 9" id="KW-0812">Transmembrane</keyword>
<evidence type="ECO:0000259" key="10">
    <source>
        <dbReference type="PROSITE" id="PS50928"/>
    </source>
</evidence>
<dbReference type="InterPro" id="IPR035906">
    <property type="entry name" value="MetI-like_sf"/>
</dbReference>
<evidence type="ECO:0000256" key="6">
    <source>
        <dbReference type="ARBA" id="ARBA00022970"/>
    </source>
</evidence>
<dbReference type="GO" id="GO:0006865">
    <property type="term" value="P:amino acid transport"/>
    <property type="evidence" value="ECO:0007669"/>
    <property type="project" value="UniProtKB-KW"/>
</dbReference>
<dbReference type="OrthoDB" id="9811552at2"/>
<dbReference type="PROSITE" id="PS50928">
    <property type="entry name" value="ABC_TM1"/>
    <property type="match status" value="1"/>
</dbReference>
<evidence type="ECO:0000256" key="7">
    <source>
        <dbReference type="ARBA" id="ARBA00022989"/>
    </source>
</evidence>
<evidence type="ECO:0000256" key="5">
    <source>
        <dbReference type="ARBA" id="ARBA00022692"/>
    </source>
</evidence>
<dbReference type="NCBIfam" id="TIGR01726">
    <property type="entry name" value="HEQRo_perm_3TM"/>
    <property type="match status" value="1"/>
</dbReference>
<name>A0A3S0KBS0_9DEIO</name>
<evidence type="ECO:0000256" key="1">
    <source>
        <dbReference type="ARBA" id="ARBA00004651"/>
    </source>
</evidence>
<dbReference type="Gene3D" id="1.10.3720.10">
    <property type="entry name" value="MetI-like"/>
    <property type="match status" value="1"/>
</dbReference>
<evidence type="ECO:0000313" key="11">
    <source>
        <dbReference type="EMBL" id="RTR27068.1"/>
    </source>
</evidence>
<dbReference type="InterPro" id="IPR000515">
    <property type="entry name" value="MetI-like"/>
</dbReference>
<dbReference type="SUPFAM" id="SSF161098">
    <property type="entry name" value="MetI-like"/>
    <property type="match status" value="1"/>
</dbReference>
<keyword evidence="4" id="KW-1003">Cell membrane</keyword>
<dbReference type="CDD" id="cd06261">
    <property type="entry name" value="TM_PBP2"/>
    <property type="match status" value="1"/>
</dbReference>
<proteinExistence type="inferred from homology"/>
<evidence type="ECO:0000256" key="4">
    <source>
        <dbReference type="ARBA" id="ARBA00022475"/>
    </source>
</evidence>
<reference evidence="11 12" key="1">
    <citation type="submission" date="2018-12" db="EMBL/GenBank/DDBJ databases">
        <title>Deinococcus radiophilus ATCC 27603 genome sequencing and assembly.</title>
        <authorList>
            <person name="Maclea K.S."/>
            <person name="Maynard C.R."/>
        </authorList>
    </citation>
    <scope>NUCLEOTIDE SEQUENCE [LARGE SCALE GENOMIC DNA]</scope>
    <source>
        <strain evidence="11 12">ATCC 27603</strain>
    </source>
</reference>